<dbReference type="SUPFAM" id="SSF53474">
    <property type="entry name" value="alpha/beta-Hydrolases"/>
    <property type="match status" value="1"/>
</dbReference>
<evidence type="ECO:0000313" key="3">
    <source>
        <dbReference type="Proteomes" id="UP001218362"/>
    </source>
</evidence>
<reference evidence="2" key="1">
    <citation type="submission" date="2023-03" db="EMBL/GenBank/DDBJ databases">
        <title>Andean soil-derived lignocellulolytic bacterial consortium as a source of novel taxa and putative plastic-active enzymes.</title>
        <authorList>
            <person name="Diaz-Garcia L."/>
            <person name="Chuvochina M."/>
            <person name="Feuerriegel G."/>
            <person name="Bunk B."/>
            <person name="Sproer C."/>
            <person name="Streit W.R."/>
            <person name="Rodriguez L.M."/>
            <person name="Overmann J."/>
            <person name="Jimenez D.J."/>
        </authorList>
    </citation>
    <scope>NUCLEOTIDE SEQUENCE</scope>
    <source>
        <strain evidence="2">MAG 26</strain>
    </source>
</reference>
<keyword evidence="2" id="KW-0378">Hydrolase</keyword>
<dbReference type="EMBL" id="CP119316">
    <property type="protein sequence ID" value="WEK47527.1"/>
    <property type="molecule type" value="Genomic_DNA"/>
</dbReference>
<dbReference type="Proteomes" id="UP001218362">
    <property type="component" value="Chromosome"/>
</dbReference>
<dbReference type="InterPro" id="IPR029058">
    <property type="entry name" value="AB_hydrolase_fold"/>
</dbReference>
<protein>
    <submittedName>
        <fullName evidence="2">Alpha/beta hydrolase</fullName>
    </submittedName>
</protein>
<dbReference type="GO" id="GO:0016787">
    <property type="term" value="F:hydrolase activity"/>
    <property type="evidence" value="ECO:0007669"/>
    <property type="project" value="UniProtKB-KW"/>
</dbReference>
<dbReference type="AlphaFoldDB" id="A0AAJ6BNY0"/>
<proteinExistence type="predicted"/>
<dbReference type="PANTHER" id="PTHR43798">
    <property type="entry name" value="MONOACYLGLYCEROL LIPASE"/>
    <property type="match status" value="1"/>
</dbReference>
<dbReference type="InterPro" id="IPR050266">
    <property type="entry name" value="AB_hydrolase_sf"/>
</dbReference>
<dbReference type="Gene3D" id="3.40.50.1820">
    <property type="entry name" value="alpha/beta hydrolase"/>
    <property type="match status" value="1"/>
</dbReference>
<sequence>MSANAFENRFWTAPDGLKLHYRDYAGPGDRPPLLCIPGLTRNARDFEPLARHFAGKRRMICVDLRGRGESDYAKDAATYMPLQYLADLQSLLEQAAIERYVAIGTSLGGLLTMMLAATGAERIAGAVLNDIGPAVEPKGIARIREYVGQGRAFPTWMHAARSLREQSAQLFPTYAVSDWLEMAKRLMTVSGNGRIVFDYDMKIAEPFNTPVDPDAPAADMWPAWRALRGRPVLVVRGALSDILSAATLRKMAKDLEGAESLTIARTGHTPTLGEPEAVKAIARLLAKTA</sequence>
<name>A0AAJ6BNY0_9SPHN</name>
<evidence type="ECO:0000259" key="1">
    <source>
        <dbReference type="Pfam" id="PF12697"/>
    </source>
</evidence>
<evidence type="ECO:0000313" key="2">
    <source>
        <dbReference type="EMBL" id="WEK47527.1"/>
    </source>
</evidence>
<gene>
    <name evidence="2" type="ORF">P0Y56_04335</name>
</gene>
<dbReference type="InterPro" id="IPR000073">
    <property type="entry name" value="AB_hydrolase_1"/>
</dbReference>
<dbReference type="KEGG" id="acob:P0Y56_04335"/>
<dbReference type="Pfam" id="PF12697">
    <property type="entry name" value="Abhydrolase_6"/>
    <property type="match status" value="1"/>
</dbReference>
<feature type="domain" description="AB hydrolase-1" evidence="1">
    <location>
        <begin position="33"/>
        <end position="279"/>
    </location>
</feature>
<accession>A0AAJ6BNY0</accession>
<organism evidence="2 3">
    <name type="scientific">Candidatus Andeanibacterium colombiense</name>
    <dbReference type="NCBI Taxonomy" id="3121345"/>
    <lineage>
        <taxon>Bacteria</taxon>
        <taxon>Pseudomonadati</taxon>
        <taxon>Pseudomonadota</taxon>
        <taxon>Alphaproteobacteria</taxon>
        <taxon>Sphingomonadales</taxon>
        <taxon>Sphingomonadaceae</taxon>
        <taxon>Candidatus Andeanibacterium</taxon>
    </lineage>
</organism>